<keyword evidence="2" id="KW-1185">Reference proteome</keyword>
<sequence length="421" mass="45500">MAGAADLFLPADDSFLRMARESGLVAEVLPIATMRCGLVVRRGNPLGIRSVADLLRDGIRLVQANPDAAAVGKVSRQVLTKQGIWDAVNAATDGFRTTVNDVANDVEVGAADAGIVYDVVLYGRPELEFVDVVELEGATSQVSMGVTTACSQPAAALHFARYVSAEDRGLEEYRRQGFVVARGDLWADIPELSVYAGSMLRPAIEDTITAFEQREGVRVSRSYNGCGILVAQMKSGQHPDAYFACDVEFMKQVGDLFGPATDVSQNELVILVPKGNPRRIAGLQDLTQAGLRVGIGHEKQCAMGWITQRTFAESGLTTKIMENVTVQTPTGDMLVNQLRTGSLDAAVAYLSNAAGSAEFLDAVQIQGLQCSVATQPWAVLRQSRYPRLADRLFQRIRSAESQEIFAAEGFRWQLSESPAKP</sequence>
<dbReference type="EMBL" id="SRHE01000334">
    <property type="protein sequence ID" value="TWW09250.1"/>
    <property type="molecule type" value="Genomic_DNA"/>
</dbReference>
<reference evidence="1 2" key="2">
    <citation type="submission" date="2019-08" db="EMBL/GenBank/DDBJ databases">
        <authorList>
            <person name="Henke P."/>
        </authorList>
    </citation>
    <scope>NUCLEOTIDE SEQUENCE [LARGE SCALE GENOMIC DNA]</scope>
    <source>
        <strain evidence="1">Phe10_nw2017</strain>
    </source>
</reference>
<evidence type="ECO:0000313" key="2">
    <source>
        <dbReference type="Proteomes" id="UP000321083"/>
    </source>
</evidence>
<organism evidence="1 2">
    <name type="scientific">Planctomyces bekefii</name>
    <dbReference type="NCBI Taxonomy" id="1653850"/>
    <lineage>
        <taxon>Bacteria</taxon>
        <taxon>Pseudomonadati</taxon>
        <taxon>Planctomycetota</taxon>
        <taxon>Planctomycetia</taxon>
        <taxon>Planctomycetales</taxon>
        <taxon>Planctomycetaceae</taxon>
        <taxon>Planctomyces</taxon>
    </lineage>
</organism>
<dbReference type="Gene3D" id="3.40.190.10">
    <property type="entry name" value="Periplasmic binding protein-like II"/>
    <property type="match status" value="4"/>
</dbReference>
<protein>
    <submittedName>
        <fullName evidence="1">Uncharacterized protein</fullName>
    </submittedName>
</protein>
<dbReference type="PANTHER" id="PTHR30632">
    <property type="entry name" value="MOLYBDATE-BINDING PERIPLASMIC PROTEIN"/>
    <property type="match status" value="1"/>
</dbReference>
<comment type="caution">
    <text evidence="1">The sequence shown here is derived from an EMBL/GenBank/DDBJ whole genome shotgun (WGS) entry which is preliminary data.</text>
</comment>
<reference evidence="1 2" key="1">
    <citation type="submission" date="2019-08" db="EMBL/GenBank/DDBJ databases">
        <title>100 year-old enigma solved: identification of Planctomyces bekefii, the type genus and species of the phylum Planctomycetes.</title>
        <authorList>
            <person name="Svetlana D.N."/>
            <person name="Overmann J."/>
        </authorList>
    </citation>
    <scope>NUCLEOTIDE SEQUENCE [LARGE SCALE GENOMIC DNA]</scope>
    <source>
        <strain evidence="1">Phe10_nw2017</strain>
    </source>
</reference>
<dbReference type="GO" id="GO:0030973">
    <property type="term" value="F:molybdate ion binding"/>
    <property type="evidence" value="ECO:0007669"/>
    <property type="project" value="TreeGrafter"/>
</dbReference>
<proteinExistence type="predicted"/>
<dbReference type="AlphaFoldDB" id="A0A5C6M3C0"/>
<dbReference type="Proteomes" id="UP000321083">
    <property type="component" value="Unassembled WGS sequence"/>
</dbReference>
<accession>A0A5C6M3C0</accession>
<dbReference type="Pfam" id="PF13531">
    <property type="entry name" value="SBP_bac_11"/>
    <property type="match status" value="2"/>
</dbReference>
<dbReference type="GO" id="GO:0015689">
    <property type="term" value="P:molybdate ion transport"/>
    <property type="evidence" value="ECO:0007669"/>
    <property type="project" value="TreeGrafter"/>
</dbReference>
<gene>
    <name evidence="1" type="ORF">E3A20_16230</name>
</gene>
<dbReference type="InterPro" id="IPR050682">
    <property type="entry name" value="ModA/WtpA"/>
</dbReference>
<name>A0A5C6M3C0_9PLAN</name>
<dbReference type="SUPFAM" id="SSF53850">
    <property type="entry name" value="Periplasmic binding protein-like II"/>
    <property type="match status" value="2"/>
</dbReference>
<evidence type="ECO:0000313" key="1">
    <source>
        <dbReference type="EMBL" id="TWW09250.1"/>
    </source>
</evidence>
<dbReference type="PANTHER" id="PTHR30632:SF0">
    <property type="entry name" value="SULFATE-BINDING PROTEIN"/>
    <property type="match status" value="1"/>
</dbReference>